<evidence type="ECO:0000313" key="4">
    <source>
        <dbReference type="Proteomes" id="UP001058569"/>
    </source>
</evidence>
<dbReference type="EMBL" id="UZVY01000001">
    <property type="protein sequence ID" value="VDR42172.1"/>
    <property type="molecule type" value="Genomic_DNA"/>
</dbReference>
<evidence type="ECO:0000313" key="3">
    <source>
        <dbReference type="Proteomes" id="UP000280036"/>
    </source>
</evidence>
<reference evidence="2 3" key="1">
    <citation type="submission" date="2018-12" db="EMBL/GenBank/DDBJ databases">
        <authorList>
            <consortium name="Pathogen Informatics"/>
        </authorList>
    </citation>
    <scope>NUCLEOTIDE SEQUENCE [LARGE SCALE GENOMIC DNA]</scope>
    <source>
        <strain evidence="2 3">NCTC10126</strain>
    </source>
</reference>
<keyword evidence="4" id="KW-1185">Reference proteome</keyword>
<dbReference type="Proteomes" id="UP001058569">
    <property type="component" value="Chromosome"/>
</dbReference>
<dbReference type="EMBL" id="CP101806">
    <property type="protein sequence ID" value="UUD35001.1"/>
    <property type="molecule type" value="Genomic_DNA"/>
</dbReference>
<proteinExistence type="predicted"/>
<gene>
    <name evidence="2" type="ORF">NCTC10126_00673</name>
    <name evidence="1" type="ORF">NPA07_04305</name>
</gene>
<dbReference type="Proteomes" id="UP000280036">
    <property type="component" value="Unassembled WGS sequence"/>
</dbReference>
<name>A0A3P8LIB6_9BACT</name>
<sequence length="71" mass="8206">MNIYSILKETFKDKKIFLDGHGKLNKEITKVSALQLNTDLISALLSNDYLKKDFLKKLMAYKFLIEMSSFG</sequence>
<organism evidence="2 3">
    <name type="scientific">Mycoplasmopsis caviae</name>
    <dbReference type="NCBI Taxonomy" id="55603"/>
    <lineage>
        <taxon>Bacteria</taxon>
        <taxon>Bacillati</taxon>
        <taxon>Mycoplasmatota</taxon>
        <taxon>Mycoplasmoidales</taxon>
        <taxon>Metamycoplasmataceae</taxon>
        <taxon>Mycoplasmopsis</taxon>
    </lineage>
</organism>
<evidence type="ECO:0000313" key="2">
    <source>
        <dbReference type="EMBL" id="VDR42172.1"/>
    </source>
</evidence>
<protein>
    <submittedName>
        <fullName evidence="2">Uncharacterized protein</fullName>
    </submittedName>
</protein>
<accession>A0A3P8LIB6</accession>
<dbReference type="AlphaFoldDB" id="A0A3P8LIB6"/>
<dbReference type="RefSeq" id="WP_235659551.1">
    <property type="nucleotide sequence ID" value="NZ_CP101806.1"/>
</dbReference>
<reference evidence="1" key="2">
    <citation type="submission" date="2022-07" db="EMBL/GenBank/DDBJ databases">
        <title>Complete genome of Mycoplasma caviae type strain G122.</title>
        <authorList>
            <person name="Spergser J."/>
        </authorList>
    </citation>
    <scope>NUCLEOTIDE SEQUENCE</scope>
    <source>
        <strain evidence="1">G122</strain>
    </source>
</reference>
<evidence type="ECO:0000313" key="1">
    <source>
        <dbReference type="EMBL" id="UUD35001.1"/>
    </source>
</evidence>